<gene>
    <name evidence="2" type="ORF">PAPOLLO_LOCUS13799</name>
</gene>
<evidence type="ECO:0000256" key="1">
    <source>
        <dbReference type="SAM" id="MobiDB-lite"/>
    </source>
</evidence>
<feature type="region of interest" description="Disordered" evidence="1">
    <location>
        <begin position="1"/>
        <end position="90"/>
    </location>
</feature>
<reference evidence="2" key="1">
    <citation type="submission" date="2021-04" db="EMBL/GenBank/DDBJ databases">
        <authorList>
            <person name="Tunstrom K."/>
        </authorList>
    </citation>
    <scope>NUCLEOTIDE SEQUENCE</scope>
</reference>
<dbReference type="EMBL" id="CAJQZP010000945">
    <property type="protein sequence ID" value="CAG5000829.1"/>
    <property type="molecule type" value="Genomic_DNA"/>
</dbReference>
<name>A0A8S3X6M7_PARAO</name>
<feature type="compositionally biased region" description="Polar residues" evidence="1">
    <location>
        <begin position="54"/>
        <end position="68"/>
    </location>
</feature>
<keyword evidence="3" id="KW-1185">Reference proteome</keyword>
<proteinExistence type="predicted"/>
<dbReference type="Proteomes" id="UP000691718">
    <property type="component" value="Unassembled WGS sequence"/>
</dbReference>
<dbReference type="AlphaFoldDB" id="A0A8S3X6M7"/>
<feature type="compositionally biased region" description="Basic residues" evidence="1">
    <location>
        <begin position="25"/>
        <end position="35"/>
    </location>
</feature>
<organism evidence="2 3">
    <name type="scientific">Parnassius apollo</name>
    <name type="common">Apollo butterfly</name>
    <name type="synonym">Papilio apollo</name>
    <dbReference type="NCBI Taxonomy" id="110799"/>
    <lineage>
        <taxon>Eukaryota</taxon>
        <taxon>Metazoa</taxon>
        <taxon>Ecdysozoa</taxon>
        <taxon>Arthropoda</taxon>
        <taxon>Hexapoda</taxon>
        <taxon>Insecta</taxon>
        <taxon>Pterygota</taxon>
        <taxon>Neoptera</taxon>
        <taxon>Endopterygota</taxon>
        <taxon>Lepidoptera</taxon>
        <taxon>Glossata</taxon>
        <taxon>Ditrysia</taxon>
        <taxon>Papilionoidea</taxon>
        <taxon>Papilionidae</taxon>
        <taxon>Parnassiinae</taxon>
        <taxon>Parnassini</taxon>
        <taxon>Parnassius</taxon>
        <taxon>Parnassius</taxon>
    </lineage>
</organism>
<accession>A0A8S3X6M7</accession>
<sequence>MATKHYAKNVPVKEQVGEEVVSKPPPRRQKTKVFQKRSMASENAAAPPLPPRDPTSTGPKPTRLSTEPTKPKNEPIFSDMDMMGFPGVAH</sequence>
<dbReference type="OrthoDB" id="7684061at2759"/>
<comment type="caution">
    <text evidence="2">The sequence shown here is derived from an EMBL/GenBank/DDBJ whole genome shotgun (WGS) entry which is preliminary data.</text>
</comment>
<evidence type="ECO:0000313" key="3">
    <source>
        <dbReference type="Proteomes" id="UP000691718"/>
    </source>
</evidence>
<evidence type="ECO:0000313" key="2">
    <source>
        <dbReference type="EMBL" id="CAG5000829.1"/>
    </source>
</evidence>
<protein>
    <submittedName>
        <fullName evidence="2">(apollo) hypothetical protein</fullName>
    </submittedName>
</protein>